<keyword evidence="3" id="KW-0808">Transferase</keyword>
<dbReference type="AlphaFoldDB" id="A0A9D1A365"/>
<proteinExistence type="predicted"/>
<organism evidence="3 4">
    <name type="scientific">Candidatus Copromonas faecavium</name>
    <name type="common">nom. illeg.</name>
    <dbReference type="NCBI Taxonomy" id="2840740"/>
    <lineage>
        <taxon>Bacteria</taxon>
        <taxon>Bacillati</taxon>
        <taxon>Bacillota</taxon>
        <taxon>Clostridia</taxon>
        <taxon>Lachnospirales</taxon>
        <taxon>Lachnospiraceae</taxon>
        <taxon>Candidatus Copromonas (nom. illeg.)</taxon>
    </lineage>
</organism>
<evidence type="ECO:0000313" key="4">
    <source>
        <dbReference type="Proteomes" id="UP000824250"/>
    </source>
</evidence>
<dbReference type="Gene3D" id="3.40.50.150">
    <property type="entry name" value="Vaccinia Virus protein VP39"/>
    <property type="match status" value="1"/>
</dbReference>
<keyword evidence="3" id="KW-0489">Methyltransferase</keyword>
<dbReference type="GO" id="GO:0008168">
    <property type="term" value="F:methyltransferase activity"/>
    <property type="evidence" value="ECO:0007669"/>
    <property type="project" value="UniProtKB-KW"/>
</dbReference>
<dbReference type="InterPro" id="IPR025714">
    <property type="entry name" value="Methyltranfer_dom"/>
</dbReference>
<sequence>MEIQKEKNGKVPNGSPKTGIEGEREKIHSLLEEFIGPGFLQAVASSPVSSDGAKKLKLKPVSAGRQVRYQAEEFVGTQVFHKNMEQEETVSYLQERMGTHFRQLQLEAVGKSGSLLVSKKGKATIHVKRKEGKNASPMSKELQSAWERGLSHNRKKNYILEEGIPVPFLAALGVQTADGRVVHAKYDKFRQINRFLEFIEDVLPQLDKNRESVILDFGCGKSYLTFAMYYYLRELKGYPVRIIGLDLKTDVIRRCSELAARCGYDGLSFSTGDIASYDGVEQVDMVVTLHACDTATDFALEKAVRWQAKVILSVPCCQHELNGQMESRLFAPVLGYGIIKERMAALYTDALRAQILEYMGYRVQILEFIDMEHTPKNLLIRAVRQGKRKENRKEIEAVMEELHVKPTLYRLLMENTAAGFTE</sequence>
<dbReference type="PANTHER" id="PTHR13369">
    <property type="match status" value="1"/>
</dbReference>
<reference evidence="3" key="1">
    <citation type="submission" date="2020-10" db="EMBL/GenBank/DDBJ databases">
        <authorList>
            <person name="Gilroy R."/>
        </authorList>
    </citation>
    <scope>NUCLEOTIDE SEQUENCE</scope>
    <source>
        <strain evidence="3">CHK180-2868</strain>
    </source>
</reference>
<reference evidence="3" key="2">
    <citation type="journal article" date="2021" name="PeerJ">
        <title>Extensive microbial diversity within the chicken gut microbiome revealed by metagenomics and culture.</title>
        <authorList>
            <person name="Gilroy R."/>
            <person name="Ravi A."/>
            <person name="Getino M."/>
            <person name="Pursley I."/>
            <person name="Horton D.L."/>
            <person name="Alikhan N.F."/>
            <person name="Baker D."/>
            <person name="Gharbi K."/>
            <person name="Hall N."/>
            <person name="Watson M."/>
            <person name="Adriaenssens E.M."/>
            <person name="Foster-Nyarko E."/>
            <person name="Jarju S."/>
            <person name="Secka A."/>
            <person name="Antonio M."/>
            <person name="Oren A."/>
            <person name="Chaudhuri R.R."/>
            <person name="La Ragione R."/>
            <person name="Hildebrand F."/>
            <person name="Pallen M.J."/>
        </authorList>
    </citation>
    <scope>NUCLEOTIDE SEQUENCE</scope>
    <source>
        <strain evidence="3">CHK180-2868</strain>
    </source>
</reference>
<dbReference type="CDD" id="cd02440">
    <property type="entry name" value="AdoMet_MTases"/>
    <property type="match status" value="1"/>
</dbReference>
<evidence type="ECO:0000259" key="2">
    <source>
        <dbReference type="Pfam" id="PF13679"/>
    </source>
</evidence>
<dbReference type="SUPFAM" id="SSF53335">
    <property type="entry name" value="S-adenosyl-L-methionine-dependent methyltransferases"/>
    <property type="match status" value="1"/>
</dbReference>
<feature type="domain" description="Methyltransferase" evidence="2">
    <location>
        <begin position="187"/>
        <end position="323"/>
    </location>
</feature>
<evidence type="ECO:0000313" key="3">
    <source>
        <dbReference type="EMBL" id="HIR04856.1"/>
    </source>
</evidence>
<dbReference type="PANTHER" id="PTHR13369:SF3">
    <property type="entry name" value="METHYLTRANSFERASE DOMAIN-CONTAINING PROTEIN"/>
    <property type="match status" value="1"/>
</dbReference>
<protein>
    <submittedName>
        <fullName evidence="3">SAM-dependent methyltransferase</fullName>
    </submittedName>
</protein>
<comment type="caution">
    <text evidence="3">The sequence shown here is derived from an EMBL/GenBank/DDBJ whole genome shotgun (WGS) entry which is preliminary data.</text>
</comment>
<evidence type="ECO:0000256" key="1">
    <source>
        <dbReference type="SAM" id="MobiDB-lite"/>
    </source>
</evidence>
<feature type="region of interest" description="Disordered" evidence="1">
    <location>
        <begin position="1"/>
        <end position="23"/>
    </location>
</feature>
<dbReference type="Pfam" id="PF13679">
    <property type="entry name" value="Methyltransf_32"/>
    <property type="match status" value="1"/>
</dbReference>
<dbReference type="InterPro" id="IPR029063">
    <property type="entry name" value="SAM-dependent_MTases_sf"/>
</dbReference>
<gene>
    <name evidence="3" type="ORF">IAB28_02675</name>
</gene>
<dbReference type="GO" id="GO:0005737">
    <property type="term" value="C:cytoplasm"/>
    <property type="evidence" value="ECO:0007669"/>
    <property type="project" value="TreeGrafter"/>
</dbReference>
<name>A0A9D1A365_9FIRM</name>
<accession>A0A9D1A365</accession>
<dbReference type="GO" id="GO:0032259">
    <property type="term" value="P:methylation"/>
    <property type="evidence" value="ECO:0007669"/>
    <property type="project" value="UniProtKB-KW"/>
</dbReference>
<dbReference type="EMBL" id="DVGC01000012">
    <property type="protein sequence ID" value="HIR04856.1"/>
    <property type="molecule type" value="Genomic_DNA"/>
</dbReference>
<dbReference type="Proteomes" id="UP000824250">
    <property type="component" value="Unassembled WGS sequence"/>
</dbReference>